<organism evidence="1">
    <name type="scientific">marine sediment metagenome</name>
    <dbReference type="NCBI Taxonomy" id="412755"/>
    <lineage>
        <taxon>unclassified sequences</taxon>
        <taxon>metagenomes</taxon>
        <taxon>ecological metagenomes</taxon>
    </lineage>
</organism>
<proteinExistence type="predicted"/>
<protein>
    <submittedName>
        <fullName evidence="1">Uncharacterized protein</fullName>
    </submittedName>
</protein>
<evidence type="ECO:0000313" key="1">
    <source>
        <dbReference type="EMBL" id="KKN38265.1"/>
    </source>
</evidence>
<dbReference type="EMBL" id="LAZR01001841">
    <property type="protein sequence ID" value="KKN38265.1"/>
    <property type="molecule type" value="Genomic_DNA"/>
</dbReference>
<reference evidence="1" key="1">
    <citation type="journal article" date="2015" name="Nature">
        <title>Complex archaea that bridge the gap between prokaryotes and eukaryotes.</title>
        <authorList>
            <person name="Spang A."/>
            <person name="Saw J.H."/>
            <person name="Jorgensen S.L."/>
            <person name="Zaremba-Niedzwiedzka K."/>
            <person name="Martijn J."/>
            <person name="Lind A.E."/>
            <person name="van Eijk R."/>
            <person name="Schleper C."/>
            <person name="Guy L."/>
            <person name="Ettema T.J."/>
        </authorList>
    </citation>
    <scope>NUCLEOTIDE SEQUENCE</scope>
</reference>
<dbReference type="AlphaFoldDB" id="A0A0F9Q2X3"/>
<comment type="caution">
    <text evidence="1">The sequence shown here is derived from an EMBL/GenBank/DDBJ whole genome shotgun (WGS) entry which is preliminary data.</text>
</comment>
<gene>
    <name evidence="1" type="ORF">LCGC14_0755040</name>
</gene>
<name>A0A0F9Q2X3_9ZZZZ</name>
<sequence>MPRRQFTTKQFIQKAQEAHGGRYDYSLVRYTGTSNKVTIVCEEHGSFEQQSGLHLNGQGCMLCTRNISAAAGARFVNKAKAKHGDRYDYSRTKYTGAHNKVTVACREHGPFTQQATGHLAGKEGCLLCRSKKARRPVKSQDEVVQEFKEVHGDKYDYSQVEYTGCLNKVIIICDKHGIFEQVPTSHRKGHGCRSCAVAASSGVARSRMRERAARRPNTRNLLVRRDHFVSRAREVHGNRYDYSHVVYTTVADHVDILCDLHGVFSQRPQDHTRGSGCPTCGINRRRKKTTTTTEAFVTKAEEKHGRRYDYSKIDYQHSYDDVLLGCTRHGWFGQTPHAHLQGHDCPQCAKKIAANKHRMTRDKFIEKATDLYAGKYRYVEWNGCKEKAVILCPIHGEYSQTHEQHLKGYGCAKCAHEQAGRNARHTTDDFIQLATKVHGSRYDYSKVDYQHSQVSVVIGCPQHGLFDQGAKAHLAGHGCPACSASKGEVRVARWLNEHNIFYMQQWMDHDCIAIERKARFDFWLPNQQTIIEYDGAQHFRSVPWFCGAQTSEQATLEKIQTADRNKDAWAAANDVMMLRIRYDEDVTTVLDRRFLPLLSSSN</sequence>
<accession>A0A0F9Q2X3</accession>
<dbReference type="Gene3D" id="3.40.960.10">
    <property type="entry name" value="VSR Endonuclease"/>
    <property type="match status" value="1"/>
</dbReference>